<dbReference type="SUPFAM" id="SSF103088">
    <property type="entry name" value="OmpA-like"/>
    <property type="match status" value="1"/>
</dbReference>
<name>A0A2H1EBN7_9FLAO</name>
<dbReference type="Proteomes" id="UP000231564">
    <property type="component" value="Chromosome MARIT"/>
</dbReference>
<keyword evidence="2 4" id="KW-0472">Membrane</keyword>
<protein>
    <recommendedName>
        <fullName evidence="5">OmpA-like domain-containing protein</fullName>
    </recommendedName>
</protein>
<dbReference type="EMBL" id="LT634361">
    <property type="protein sequence ID" value="SFZ83983.1"/>
    <property type="molecule type" value="Genomic_DNA"/>
</dbReference>
<comment type="subcellular location">
    <subcellularLocation>
        <location evidence="1">Cell outer membrane</location>
    </subcellularLocation>
</comment>
<dbReference type="OrthoDB" id="719419at2"/>
<evidence type="ECO:0000256" key="3">
    <source>
        <dbReference type="ARBA" id="ARBA00023237"/>
    </source>
</evidence>
<dbReference type="RefSeq" id="WP_100211582.1">
    <property type="nucleotide sequence ID" value="NZ_CP138495.1"/>
</dbReference>
<dbReference type="KEGG" id="tmar:MARIT_2424"/>
<dbReference type="InterPro" id="IPR006665">
    <property type="entry name" value="OmpA-like"/>
</dbReference>
<evidence type="ECO:0000313" key="7">
    <source>
        <dbReference type="Proteomes" id="UP000231564"/>
    </source>
</evidence>
<accession>A0A2H1EBN7</accession>
<gene>
    <name evidence="6" type="ORF">MARIT_2424</name>
</gene>
<dbReference type="AlphaFoldDB" id="A0A2H1EBN7"/>
<evidence type="ECO:0000256" key="1">
    <source>
        <dbReference type="ARBA" id="ARBA00004442"/>
    </source>
</evidence>
<dbReference type="PROSITE" id="PS51123">
    <property type="entry name" value="OMPA_2"/>
    <property type="match status" value="1"/>
</dbReference>
<sequence length="916" mass="103563">MPKGVKKIKMCKGNYYPDKTRSLTTQVTIEADQFVSFRVEEWLPDTTEAEKKEAIFWIRQSQDRKTIHYKAKLPSYRFKIPKKECGNVSYYIEGSRSGNRDFKNQSGIFVTGYAPKKIIRTQWTKTKGGTSIKNKQAKTPILYGDPIFLYAHTEGLNGYNDISVEIYNQQLGTDKIIWIYNKVACIDGDINLKIQNTSQWMSSVRNLQEIEQFFVKIKHKGAYIFDNYHDDEHAIYLNIKKQLVHTIPKAPENITPTKVYEAAINPTRYEPCKFTEINIIEHGKAPFTVFKDGQVLAGKRYVKQTIHRAIYFDFNDTSINNSAQKKLNNILGFLLAHPGSNIQMSGYACVIGDCEYNQKLSQNRSDAVKDFFTKGGLDTHRITSVGRGEYNTSDEDGVEHKNEKEYILARRVDISFHYNAHDAKALVYETIAPSSPKPISINVKNFQVDDCYRADKKKHIKQILIASPDGAAQQKATSYATFSIQSTISKHNPYPLQYIWPKWNFIRTVNNQKIDAAALYRLTINSCSYYSLTDEATLIIKAYPDIKWTLKFFLNLTNLLAVSWKNQPASKHKELQKKSGKTSMETRWKQKETSFGFSLKSAWNKQEGYFSKERELKLAYNAKFKKFYDLFASMGNMSKAIIHKTKGRIRNIGFKNIPIIFEVKPPNLSLDGTWFLEKKEHTVGTNVDFSLNATPLIGLDITIDLLCLATSAVAGAITAGGGAEPAMRLYRIIKGHLNNGIKMGTKDAGAEVKADVYIDLQISNTIKTKADFKFNTAGKATDAQFKLETNNTLKVEVKAGMWVKAEVALVVVKLEGYFEMSAKGTSAITLGHEVNYDDKGLYYRPELGFDGITADYIIKAKVGLSSTKTILKEGTPSNENMAILGQGKWTLAPSFDVVKSLEELFGFSANIPLIKN</sequence>
<keyword evidence="7" id="KW-1185">Reference proteome</keyword>
<dbReference type="Gene3D" id="3.30.1330.60">
    <property type="entry name" value="OmpA-like domain"/>
    <property type="match status" value="1"/>
</dbReference>
<dbReference type="GO" id="GO:0009279">
    <property type="term" value="C:cell outer membrane"/>
    <property type="evidence" value="ECO:0007669"/>
    <property type="project" value="UniProtKB-SubCell"/>
</dbReference>
<dbReference type="InterPro" id="IPR036737">
    <property type="entry name" value="OmpA-like_sf"/>
</dbReference>
<feature type="domain" description="OmpA-like" evidence="5">
    <location>
        <begin position="299"/>
        <end position="420"/>
    </location>
</feature>
<evidence type="ECO:0000313" key="6">
    <source>
        <dbReference type="EMBL" id="SFZ83983.1"/>
    </source>
</evidence>
<dbReference type="STRING" id="1349785.GCA_000509405_00152"/>
<dbReference type="GeneID" id="47723896"/>
<dbReference type="CDD" id="cd07185">
    <property type="entry name" value="OmpA_C-like"/>
    <property type="match status" value="1"/>
</dbReference>
<keyword evidence="3" id="KW-0998">Cell outer membrane</keyword>
<evidence type="ECO:0000256" key="4">
    <source>
        <dbReference type="PROSITE-ProRule" id="PRU00473"/>
    </source>
</evidence>
<dbReference type="Pfam" id="PF00691">
    <property type="entry name" value="OmpA"/>
    <property type="match status" value="1"/>
</dbReference>
<dbReference type="PRINTS" id="PR01021">
    <property type="entry name" value="OMPADOMAIN"/>
</dbReference>
<proteinExistence type="predicted"/>
<dbReference type="PANTHER" id="PTHR30329">
    <property type="entry name" value="STATOR ELEMENT OF FLAGELLAR MOTOR COMPLEX"/>
    <property type="match status" value="1"/>
</dbReference>
<organism evidence="6 7">
    <name type="scientific">Tenacibaculum maritimum NCIMB 2154</name>
    <dbReference type="NCBI Taxonomy" id="1349785"/>
    <lineage>
        <taxon>Bacteria</taxon>
        <taxon>Pseudomonadati</taxon>
        <taxon>Bacteroidota</taxon>
        <taxon>Flavobacteriia</taxon>
        <taxon>Flavobacteriales</taxon>
        <taxon>Flavobacteriaceae</taxon>
        <taxon>Tenacibaculum</taxon>
    </lineage>
</organism>
<evidence type="ECO:0000256" key="2">
    <source>
        <dbReference type="ARBA" id="ARBA00023136"/>
    </source>
</evidence>
<dbReference type="PANTHER" id="PTHR30329:SF21">
    <property type="entry name" value="LIPOPROTEIN YIAD-RELATED"/>
    <property type="match status" value="1"/>
</dbReference>
<reference evidence="6 7" key="1">
    <citation type="submission" date="2016-11" db="EMBL/GenBank/DDBJ databases">
        <authorList>
            <person name="Jaros S."/>
            <person name="Januszkiewicz K."/>
            <person name="Wedrychowicz H."/>
        </authorList>
    </citation>
    <scope>NUCLEOTIDE SEQUENCE [LARGE SCALE GENOMIC DNA]</scope>
    <source>
        <strain evidence="6">NCIMB 2154T</strain>
    </source>
</reference>
<dbReference type="InterPro" id="IPR006664">
    <property type="entry name" value="OMP_bac"/>
</dbReference>
<evidence type="ECO:0000259" key="5">
    <source>
        <dbReference type="PROSITE" id="PS51123"/>
    </source>
</evidence>
<dbReference type="InterPro" id="IPR050330">
    <property type="entry name" value="Bact_OuterMem_StrucFunc"/>
</dbReference>